<sequence length="554" mass="62325">MNIIYKVVDSVFGGTKESEPENTASPSSYSTASREQEPSGSMTQRNKQKPQSQSHGKSGSRRQPEQKSRRLSQRFSGHFGAHRDVKPEERPSGKEVESGDKEPNREAELLRRAEAAEAECRTQMEKYQKASANAAELQERLGKAEKERERVKDQAKAQATDLQKRLETRNSDVERARNSYSELSSRTDAMRREAERKRDEYLSLQNHCESLTSTYNKLNTDKQTLESEYKRLKSHFDNQSGELQQLKAKYDAQQTLLAQRTKELQEAQAYLTSTRSSSGADIIRMVGSLNTEIMQTAASITDALHFEELALTRSPDELQVLAQKQLGRMLTQETMSGLVHHPSGDDLDIIIQSTLQYIMVGHCRDLINSWSENDAASQYLDDIYTDIRKQNPSSVAGRWRAMTKAHTKYSRYALLENSTTTRLVEDVKSVIRRWARILDKAVQAEIARIIEMKVGTVVNQAMQIDKILGSDVVSEDWEVFYTPSGTAFDGTSMEDPLRAPAASGSSAGTNDSTGVVICTTDLGLKRRDEKAEDKSSGWQVMTKAKVLLDTAFER</sequence>
<keyword evidence="3" id="KW-1185">Reference proteome</keyword>
<feature type="region of interest" description="Disordered" evidence="1">
    <location>
        <begin position="1"/>
        <end position="111"/>
    </location>
</feature>
<accession>A0ABR3FG90</accession>
<feature type="compositionally biased region" description="Basic and acidic residues" evidence="1">
    <location>
        <begin position="138"/>
        <end position="155"/>
    </location>
</feature>
<comment type="caution">
    <text evidence="2">The sequence shown here is derived from an EMBL/GenBank/DDBJ whole genome shotgun (WGS) entry which is preliminary data.</text>
</comment>
<protein>
    <submittedName>
        <fullName evidence="2">Uncharacterized protein</fullName>
    </submittedName>
</protein>
<feature type="region of interest" description="Disordered" evidence="1">
    <location>
        <begin position="138"/>
        <end position="194"/>
    </location>
</feature>
<organism evidence="2 3">
    <name type="scientific">Marasmius crinis-equi</name>
    <dbReference type="NCBI Taxonomy" id="585013"/>
    <lineage>
        <taxon>Eukaryota</taxon>
        <taxon>Fungi</taxon>
        <taxon>Dikarya</taxon>
        <taxon>Basidiomycota</taxon>
        <taxon>Agaricomycotina</taxon>
        <taxon>Agaricomycetes</taxon>
        <taxon>Agaricomycetidae</taxon>
        <taxon>Agaricales</taxon>
        <taxon>Marasmiineae</taxon>
        <taxon>Marasmiaceae</taxon>
        <taxon>Marasmius</taxon>
    </lineage>
</organism>
<evidence type="ECO:0000313" key="2">
    <source>
        <dbReference type="EMBL" id="KAL0574103.1"/>
    </source>
</evidence>
<feature type="compositionally biased region" description="Polar residues" evidence="1">
    <location>
        <begin position="178"/>
        <end position="187"/>
    </location>
</feature>
<reference evidence="2 3" key="1">
    <citation type="submission" date="2024-02" db="EMBL/GenBank/DDBJ databases">
        <title>A draft genome for the cacao thread blight pathogen Marasmius crinis-equi.</title>
        <authorList>
            <person name="Cohen S.P."/>
            <person name="Baruah I.K."/>
            <person name="Amoako-Attah I."/>
            <person name="Bukari Y."/>
            <person name="Meinhardt L.W."/>
            <person name="Bailey B.A."/>
        </authorList>
    </citation>
    <scope>NUCLEOTIDE SEQUENCE [LARGE SCALE GENOMIC DNA]</scope>
    <source>
        <strain evidence="2 3">GH-76</strain>
    </source>
</reference>
<evidence type="ECO:0000313" key="3">
    <source>
        <dbReference type="Proteomes" id="UP001465976"/>
    </source>
</evidence>
<feature type="compositionally biased region" description="Polar residues" evidence="1">
    <location>
        <begin position="21"/>
        <end position="57"/>
    </location>
</feature>
<dbReference type="EMBL" id="JBAHYK010000431">
    <property type="protein sequence ID" value="KAL0574103.1"/>
    <property type="molecule type" value="Genomic_DNA"/>
</dbReference>
<gene>
    <name evidence="2" type="ORF">V5O48_007862</name>
</gene>
<evidence type="ECO:0000256" key="1">
    <source>
        <dbReference type="SAM" id="MobiDB-lite"/>
    </source>
</evidence>
<dbReference type="Gene3D" id="1.10.287.1490">
    <property type="match status" value="1"/>
</dbReference>
<dbReference type="Proteomes" id="UP001465976">
    <property type="component" value="Unassembled WGS sequence"/>
</dbReference>
<feature type="compositionally biased region" description="Basic and acidic residues" evidence="1">
    <location>
        <begin position="162"/>
        <end position="177"/>
    </location>
</feature>
<feature type="region of interest" description="Disordered" evidence="1">
    <location>
        <begin position="491"/>
        <end position="510"/>
    </location>
</feature>
<proteinExistence type="predicted"/>
<name>A0ABR3FG90_9AGAR</name>
<feature type="compositionally biased region" description="Basic and acidic residues" evidence="1">
    <location>
        <begin position="81"/>
        <end position="111"/>
    </location>
</feature>